<reference evidence="4 5" key="1">
    <citation type="journal article" date="2015" name="Genome Biol. Evol.">
        <title>Comparative Genomics of a Bacterivorous Green Alga Reveals Evolutionary Causalities and Consequences of Phago-Mixotrophic Mode of Nutrition.</title>
        <authorList>
            <person name="Burns J.A."/>
            <person name="Paasch A."/>
            <person name="Narechania A."/>
            <person name="Kim E."/>
        </authorList>
    </citation>
    <scope>NUCLEOTIDE SEQUENCE [LARGE SCALE GENOMIC DNA]</scope>
    <source>
        <strain evidence="4">PLY_AMNH</strain>
    </source>
</reference>
<evidence type="ECO:0000313" key="4">
    <source>
        <dbReference type="EMBL" id="KAK3258125.1"/>
    </source>
</evidence>
<accession>A0AAE0KRU3</accession>
<keyword evidence="1" id="KW-0175">Coiled coil</keyword>
<dbReference type="EMBL" id="LGRX02020033">
    <property type="protein sequence ID" value="KAK3257867.1"/>
    <property type="molecule type" value="Genomic_DNA"/>
</dbReference>
<proteinExistence type="predicted"/>
<dbReference type="AlphaFoldDB" id="A0AAE0KRU3"/>
<feature type="coiled-coil region" evidence="1">
    <location>
        <begin position="98"/>
        <end position="125"/>
    </location>
</feature>
<reference evidence="4" key="2">
    <citation type="submission" date="2023-06" db="EMBL/GenBank/DDBJ databases">
        <title>Long-read-based genome assembly of the green algal bacterivore Cymbomonas tetramitiformis.</title>
        <authorList>
            <person name="Gyaltshen Y."/>
            <person name="Rozenberg A."/>
            <person name="Paasch A."/>
            <person name="Burns J.A."/>
            <person name="Warring S."/>
            <person name="Larson R."/>
            <person name="Maurer-Alcala X."/>
            <person name="Dacks J."/>
            <person name="Kim E."/>
        </authorList>
    </citation>
    <scope>NUCLEOTIDE SEQUENCE</scope>
    <source>
        <strain evidence="4">PLY_AMNH</strain>
    </source>
</reference>
<evidence type="ECO:0000313" key="5">
    <source>
        <dbReference type="Proteomes" id="UP001190700"/>
    </source>
</evidence>
<feature type="compositionally biased region" description="Polar residues" evidence="2">
    <location>
        <begin position="1"/>
        <end position="10"/>
    </location>
</feature>
<sequence length="214" mass="24381">MDKPRPTSSPLPHLNKQDRSVPDNGLGGLPSLRPRPISWGERHAHGIRKAVGKDEFEKLHAMLDFKDSLIKEMGDRNQVLHREIGKQRNCIDTRDEEIRRLHEEVARHKQAADSAETRASSAEHKVIIASRERDHAVAELMRARRQADAEMSKQQVAWDMGKQHALQVMMDVKRKGQVLDPGSVYMQTLQRPQMPGHGRQSLPTPPLHEIPSYN</sequence>
<protein>
    <submittedName>
        <fullName evidence="4">Uncharacterized protein</fullName>
    </submittedName>
</protein>
<evidence type="ECO:0000313" key="3">
    <source>
        <dbReference type="EMBL" id="KAK3257867.1"/>
    </source>
</evidence>
<keyword evidence="5" id="KW-1185">Reference proteome</keyword>
<organism evidence="4 5">
    <name type="scientific">Cymbomonas tetramitiformis</name>
    <dbReference type="NCBI Taxonomy" id="36881"/>
    <lineage>
        <taxon>Eukaryota</taxon>
        <taxon>Viridiplantae</taxon>
        <taxon>Chlorophyta</taxon>
        <taxon>Pyramimonadophyceae</taxon>
        <taxon>Pyramimonadales</taxon>
        <taxon>Pyramimonadaceae</taxon>
        <taxon>Cymbomonas</taxon>
    </lineage>
</organism>
<dbReference type="EMBL" id="LGRX02019805">
    <property type="protein sequence ID" value="KAK3258125.1"/>
    <property type="molecule type" value="Genomic_DNA"/>
</dbReference>
<feature type="region of interest" description="Disordered" evidence="2">
    <location>
        <begin position="1"/>
        <end position="37"/>
    </location>
</feature>
<gene>
    <name evidence="4" type="ORF">CYMTET_32817</name>
    <name evidence="3" type="ORF">CYMTET_33061</name>
</gene>
<feature type="region of interest" description="Disordered" evidence="2">
    <location>
        <begin position="190"/>
        <end position="214"/>
    </location>
</feature>
<dbReference type="Proteomes" id="UP001190700">
    <property type="component" value="Unassembled WGS sequence"/>
</dbReference>
<evidence type="ECO:0000256" key="2">
    <source>
        <dbReference type="SAM" id="MobiDB-lite"/>
    </source>
</evidence>
<evidence type="ECO:0000256" key="1">
    <source>
        <dbReference type="SAM" id="Coils"/>
    </source>
</evidence>
<name>A0AAE0KRU3_9CHLO</name>
<comment type="caution">
    <text evidence="4">The sequence shown here is derived from an EMBL/GenBank/DDBJ whole genome shotgun (WGS) entry which is preliminary data.</text>
</comment>